<protein>
    <submittedName>
        <fullName evidence="3">Anaerobic sulfite reductase subunit B</fullName>
    </submittedName>
</protein>
<feature type="binding site" evidence="1">
    <location>
        <position position="247"/>
    </location>
    <ligand>
        <name>[2Fe-2S] cluster</name>
        <dbReference type="ChEBI" id="CHEBI:190135"/>
    </ligand>
</feature>
<dbReference type="STRING" id="2325.TKV_c02970"/>
<sequence length="263" mass="29917">MSGNIMLPTPHKIIDIIRETENEYTFRIETIAKVKHGQFFQVSLPKVGEAPISVSAMGDGWVELTIRKVGKVTNEIFNLKPGDKIFMRGPYGNPFPLDDFKGKDLVIIAGGTGVSPVRSLLKYFYEHPDEIHSLYFIAGFKDEKSILFKEDLSNFRKRFNTIYTLDKDKIEGFEVGFVTEHIQKIPFNNFENYNVVIVGPPVMMHFAALECLKKGVTEDKIWLSFERKMSCGVGKCGHCKINETYVCLEGPVFNYTKAKNLLD</sequence>
<dbReference type="HOGENOM" id="CLU_003827_1_1_9"/>
<dbReference type="InterPro" id="IPR008333">
    <property type="entry name" value="Cbr1-like_FAD-bd_dom"/>
</dbReference>
<dbReference type="Pfam" id="PF00970">
    <property type="entry name" value="FAD_binding_6"/>
    <property type="match status" value="1"/>
</dbReference>
<proteinExistence type="predicted"/>
<comment type="cofactor">
    <cofactor evidence="1">
        <name>[2Fe-2S] cluster</name>
        <dbReference type="ChEBI" id="CHEBI:190135"/>
    </cofactor>
    <text evidence="1">Binds 1 [2Fe-2S] cluster per subunit.</text>
</comment>
<evidence type="ECO:0000313" key="3">
    <source>
        <dbReference type="EMBL" id="AIS51502.1"/>
    </source>
</evidence>
<feature type="binding site" evidence="1">
    <location>
        <position position="231"/>
    </location>
    <ligand>
        <name>[2Fe-2S] cluster</name>
        <dbReference type="ChEBI" id="CHEBI:190135"/>
    </ligand>
</feature>
<dbReference type="SUPFAM" id="SSF63380">
    <property type="entry name" value="Riboflavin synthase domain-like"/>
    <property type="match status" value="1"/>
</dbReference>
<feature type="binding site" evidence="1">
    <location>
        <position position="239"/>
    </location>
    <ligand>
        <name>[2Fe-2S] cluster</name>
        <dbReference type="ChEBI" id="CHEBI:190135"/>
    </ligand>
</feature>
<dbReference type="InterPro" id="IPR012165">
    <property type="entry name" value="Cyt_c3_hydrogenase_gsu"/>
</dbReference>
<keyword evidence="1" id="KW-0411">Iron-sulfur</keyword>
<name>A0A097ANW2_THEKI</name>
<evidence type="ECO:0000313" key="4">
    <source>
        <dbReference type="Proteomes" id="UP000029669"/>
    </source>
</evidence>
<dbReference type="Pfam" id="PF10418">
    <property type="entry name" value="DHODB_Fe-S_bind"/>
    <property type="match status" value="1"/>
</dbReference>
<dbReference type="GO" id="GO:0006221">
    <property type="term" value="P:pyrimidine nucleotide biosynthetic process"/>
    <property type="evidence" value="ECO:0007669"/>
    <property type="project" value="InterPro"/>
</dbReference>
<dbReference type="InterPro" id="IPR019480">
    <property type="entry name" value="Dihydroorotate_DH_Fe-S-bd"/>
</dbReference>
<gene>
    <name evidence="3" type="primary">asrB</name>
    <name evidence="3" type="ORF">TKV_c02970</name>
</gene>
<evidence type="ECO:0000256" key="1">
    <source>
        <dbReference type="PIRSR" id="PIRSR006816-2"/>
    </source>
</evidence>
<dbReference type="InterPro" id="IPR017927">
    <property type="entry name" value="FAD-bd_FR_type"/>
</dbReference>
<dbReference type="GO" id="GO:0050660">
    <property type="term" value="F:flavin adenine dinucleotide binding"/>
    <property type="evidence" value="ECO:0007669"/>
    <property type="project" value="InterPro"/>
</dbReference>
<dbReference type="Pfam" id="PF00175">
    <property type="entry name" value="NAD_binding_1"/>
    <property type="match status" value="1"/>
</dbReference>
<dbReference type="GO" id="GO:0051537">
    <property type="term" value="F:2 iron, 2 sulfur cluster binding"/>
    <property type="evidence" value="ECO:0007669"/>
    <property type="project" value="UniProtKB-KW"/>
</dbReference>
<dbReference type="PROSITE" id="PS51384">
    <property type="entry name" value="FAD_FR"/>
    <property type="match status" value="1"/>
</dbReference>
<dbReference type="InterPro" id="IPR017938">
    <property type="entry name" value="Riboflavin_synthase-like_b-brl"/>
</dbReference>
<evidence type="ECO:0000259" key="2">
    <source>
        <dbReference type="PROSITE" id="PS51384"/>
    </source>
</evidence>
<dbReference type="Proteomes" id="UP000029669">
    <property type="component" value="Chromosome"/>
</dbReference>
<keyword evidence="1" id="KW-0479">Metal-binding</keyword>
<dbReference type="eggNOG" id="COG0543">
    <property type="taxonomic scope" value="Bacteria"/>
</dbReference>
<dbReference type="GO" id="GO:0046872">
    <property type="term" value="F:metal ion binding"/>
    <property type="evidence" value="ECO:0007669"/>
    <property type="project" value="UniProtKB-KW"/>
</dbReference>
<dbReference type="Gene3D" id="2.40.30.10">
    <property type="entry name" value="Translation factors"/>
    <property type="match status" value="1"/>
</dbReference>
<reference evidence="4" key="1">
    <citation type="journal article" date="2015" name="Genome Announc.">
        <title>Whole-Genome Sequences of 80 Environmental and Clinical Isolates of Burkholderia pseudomallei.</title>
        <authorList>
            <person name="Johnson S.L."/>
            <person name="Baker A.L."/>
            <person name="Chain P.S."/>
            <person name="Currie B.J."/>
            <person name="Daligault H.E."/>
            <person name="Davenport K.W."/>
            <person name="Davis C.B."/>
            <person name="Inglis T.J."/>
            <person name="Kaestli M."/>
            <person name="Koren S."/>
            <person name="Mayo M."/>
            <person name="Merritt A.J."/>
            <person name="Price E.P."/>
            <person name="Sarovich D.S."/>
            <person name="Warner J."/>
            <person name="Rosovitz M.J."/>
        </authorList>
    </citation>
    <scope>NUCLEOTIDE SEQUENCE [LARGE SCALE GENOMIC DNA]</scope>
    <source>
        <strain evidence="4">DSM 2030</strain>
    </source>
</reference>
<dbReference type="InterPro" id="IPR014260">
    <property type="entry name" value="Sulphite_reductase_B"/>
</dbReference>
<dbReference type="RefSeq" id="WP_049684468.1">
    <property type="nucleotide sequence ID" value="NZ_CP009170.1"/>
</dbReference>
<keyword evidence="4" id="KW-1185">Reference proteome</keyword>
<dbReference type="PIRSF" id="PIRSF006816">
    <property type="entry name" value="Cyc3_hyd_g"/>
    <property type="match status" value="1"/>
</dbReference>
<keyword evidence="1" id="KW-0001">2Fe-2S</keyword>
<dbReference type="AlphaFoldDB" id="A0A097ANW2"/>
<feature type="binding site" evidence="1">
    <location>
        <position position="236"/>
    </location>
    <ligand>
        <name>[2Fe-2S] cluster</name>
        <dbReference type="ChEBI" id="CHEBI:190135"/>
    </ligand>
</feature>
<dbReference type="InterPro" id="IPR001433">
    <property type="entry name" value="OxRdtase_FAD/NAD-bd"/>
</dbReference>
<dbReference type="KEGG" id="tki:TKV_c02970"/>
<dbReference type="PANTHER" id="PTHR43513:SF1">
    <property type="entry name" value="ANAEROBIC SULFITE REDUCTASE SUBUNIT B"/>
    <property type="match status" value="1"/>
</dbReference>
<organism evidence="3 4">
    <name type="scientific">Thermoanaerobacter kivui</name>
    <name type="common">Acetogenium kivui</name>
    <dbReference type="NCBI Taxonomy" id="2325"/>
    <lineage>
        <taxon>Bacteria</taxon>
        <taxon>Bacillati</taxon>
        <taxon>Bacillota</taxon>
        <taxon>Clostridia</taxon>
        <taxon>Thermoanaerobacterales</taxon>
        <taxon>Thermoanaerobacteraceae</taxon>
        <taxon>Thermoanaerobacter</taxon>
    </lineage>
</organism>
<dbReference type="GO" id="GO:0016491">
    <property type="term" value="F:oxidoreductase activity"/>
    <property type="evidence" value="ECO:0007669"/>
    <property type="project" value="InterPro"/>
</dbReference>
<feature type="domain" description="FAD-binding FR-type" evidence="2">
    <location>
        <begin position="6"/>
        <end position="97"/>
    </location>
</feature>
<accession>A0A097ANW2</accession>
<dbReference type="Gene3D" id="3.40.50.80">
    <property type="entry name" value="Nucleotide-binding domain of ferredoxin-NADP reductase (FNR) module"/>
    <property type="match status" value="1"/>
</dbReference>
<dbReference type="PRINTS" id="PR00410">
    <property type="entry name" value="PHEHYDRXLASE"/>
</dbReference>
<dbReference type="SUPFAM" id="SSF52343">
    <property type="entry name" value="Ferredoxin reductase-like, C-terminal NADP-linked domain"/>
    <property type="match status" value="1"/>
</dbReference>
<dbReference type="InterPro" id="IPR039261">
    <property type="entry name" value="FNR_nucleotide-bd"/>
</dbReference>
<dbReference type="EMBL" id="CP009170">
    <property type="protein sequence ID" value="AIS51502.1"/>
    <property type="molecule type" value="Genomic_DNA"/>
</dbReference>
<dbReference type="NCBIfam" id="TIGR02911">
    <property type="entry name" value="sulfite_red_B"/>
    <property type="match status" value="1"/>
</dbReference>
<dbReference type="PANTHER" id="PTHR43513">
    <property type="entry name" value="DIHYDROOROTATE DEHYDROGENASE B (NAD(+)), ELECTRON TRANSFER SUBUNIT"/>
    <property type="match status" value="1"/>
</dbReference>
<dbReference type="OrthoDB" id="9796486at2"/>
<dbReference type="CDD" id="cd06221">
    <property type="entry name" value="sulfite_reductase_like"/>
    <property type="match status" value="1"/>
</dbReference>
<keyword evidence="1" id="KW-0408">Iron</keyword>
<dbReference type="InterPro" id="IPR050353">
    <property type="entry name" value="PyrK_electron_transfer"/>
</dbReference>